<dbReference type="Gene3D" id="3.10.129.10">
    <property type="entry name" value="Hotdog Thioesterase"/>
    <property type="match status" value="1"/>
</dbReference>
<organism evidence="1 2">
    <name type="scientific">Saccharothrix australiensis</name>
    <dbReference type="NCBI Taxonomy" id="2072"/>
    <lineage>
        <taxon>Bacteria</taxon>
        <taxon>Bacillati</taxon>
        <taxon>Actinomycetota</taxon>
        <taxon>Actinomycetes</taxon>
        <taxon>Pseudonocardiales</taxon>
        <taxon>Pseudonocardiaceae</taxon>
        <taxon>Saccharothrix</taxon>
    </lineage>
</organism>
<dbReference type="Pfam" id="PF14539">
    <property type="entry name" value="DUF4442"/>
    <property type="match status" value="1"/>
</dbReference>
<dbReference type="SUPFAM" id="SSF54637">
    <property type="entry name" value="Thioesterase/thiol ester dehydrase-isomerase"/>
    <property type="match status" value="1"/>
</dbReference>
<dbReference type="Proteomes" id="UP000282084">
    <property type="component" value="Unassembled WGS sequence"/>
</dbReference>
<name>A0A495VSE3_9PSEU</name>
<comment type="caution">
    <text evidence="1">The sequence shown here is derived from an EMBL/GenBank/DDBJ whole genome shotgun (WGS) entry which is preliminary data.</text>
</comment>
<dbReference type="EMBL" id="RBXO01000001">
    <property type="protein sequence ID" value="RKT52154.1"/>
    <property type="molecule type" value="Genomic_DNA"/>
</dbReference>
<gene>
    <name evidence="1" type="ORF">C8E97_0658</name>
</gene>
<sequence>MRAMSADHSFVAEAMKQAVPWVGTSGVEFVEVTGDRVVAGLPDDPATHNHVAGPHAAMIFGLGETASGAVVMAAFAPHMAKATPLVARSEITYRKLALGPLRAEAVLGRPAGEVVAELEAGSRPEFPVTVTVANAEGVTTAEMVVVWTLRPHRA</sequence>
<reference evidence="1 2" key="1">
    <citation type="submission" date="2018-10" db="EMBL/GenBank/DDBJ databases">
        <title>Sequencing the genomes of 1000 actinobacteria strains.</title>
        <authorList>
            <person name="Klenk H.-P."/>
        </authorList>
    </citation>
    <scope>NUCLEOTIDE SEQUENCE [LARGE SCALE GENOMIC DNA]</scope>
    <source>
        <strain evidence="1 2">DSM 43800</strain>
    </source>
</reference>
<keyword evidence="2" id="KW-1185">Reference proteome</keyword>
<evidence type="ECO:0000313" key="1">
    <source>
        <dbReference type="EMBL" id="RKT52154.1"/>
    </source>
</evidence>
<evidence type="ECO:0000313" key="2">
    <source>
        <dbReference type="Proteomes" id="UP000282084"/>
    </source>
</evidence>
<dbReference type="InterPro" id="IPR027961">
    <property type="entry name" value="DUF4442"/>
</dbReference>
<proteinExistence type="predicted"/>
<accession>A0A495VSE3</accession>
<dbReference type="InterPro" id="IPR029069">
    <property type="entry name" value="HotDog_dom_sf"/>
</dbReference>
<dbReference type="AlphaFoldDB" id="A0A495VSE3"/>
<protein>
    <submittedName>
        <fullName evidence="1">Acyl-coenzyme A thioesterase PaaI-like protein</fullName>
    </submittedName>
</protein>